<dbReference type="EMBL" id="JTJC03000004">
    <property type="protein sequence ID" value="NHC36240.1"/>
    <property type="molecule type" value="Genomic_DNA"/>
</dbReference>
<evidence type="ECO:0000313" key="2">
    <source>
        <dbReference type="EMBL" id="NHC36240.1"/>
    </source>
</evidence>
<dbReference type="NCBIfam" id="NF037965">
    <property type="entry name" value="HetZ_rel_2"/>
    <property type="match status" value="1"/>
</dbReference>
<dbReference type="Proteomes" id="UP000031532">
    <property type="component" value="Unassembled WGS sequence"/>
</dbReference>
<organism evidence="2 3">
    <name type="scientific">Scytonema millei VB511283</name>
    <dbReference type="NCBI Taxonomy" id="1245923"/>
    <lineage>
        <taxon>Bacteria</taxon>
        <taxon>Bacillati</taxon>
        <taxon>Cyanobacteriota</taxon>
        <taxon>Cyanophyceae</taxon>
        <taxon>Nostocales</taxon>
        <taxon>Scytonemataceae</taxon>
        <taxon>Scytonema</taxon>
    </lineage>
</organism>
<feature type="coiled-coil region" evidence="1">
    <location>
        <begin position="227"/>
        <end position="259"/>
    </location>
</feature>
<dbReference type="AlphaFoldDB" id="A0A9X5I5P3"/>
<evidence type="ECO:0000256" key="1">
    <source>
        <dbReference type="SAM" id="Coils"/>
    </source>
</evidence>
<accession>A0A9X5I5P3</accession>
<proteinExistence type="predicted"/>
<sequence>MQVVTLPLESKFTASQNATFENILQAWHWQLAFDYPDRRVATRDSIVDWLIGNHFEQFDQLDPQQIQLIQQGMAYRYRILQNRYLGQAPEQGYRRLMTRLGSLVVLQNKIRMMVDLSRDRRRQVTEVLQEFLQDLLQRDSYLQQQMAAIAKCTDDICLRHALIFTTIEEYCLRPVRNQPLIVYRFINYMRRLAPGGVTQVPKNGEIRIVFAQIPSEDSDRSFSLLDAQAIEQDREQEEAVEQQQQRDEIKQRLSKYLEQKLGRLAVEWLDLYLQGQPQQAIASQLNLTTKDVYRLREKVCYHAMRLFRK</sequence>
<keyword evidence="3" id="KW-1185">Reference proteome</keyword>
<comment type="caution">
    <text evidence="2">The sequence shown here is derived from an EMBL/GenBank/DDBJ whole genome shotgun (WGS) entry which is preliminary data.</text>
</comment>
<evidence type="ECO:0000313" key="3">
    <source>
        <dbReference type="Proteomes" id="UP000031532"/>
    </source>
</evidence>
<dbReference type="InterPro" id="IPR048033">
    <property type="entry name" value="HetZ-rel_2"/>
</dbReference>
<reference evidence="2 3" key="1">
    <citation type="journal article" date="2015" name="Genome Announc.">
        <title>Draft Genome Sequence of the Terrestrial Cyanobacterium Scytonema millei VB511283, Isolated from Eastern India.</title>
        <authorList>
            <person name="Sen D."/>
            <person name="Chandrababunaidu M.M."/>
            <person name="Singh D."/>
            <person name="Sanghi N."/>
            <person name="Ghorai A."/>
            <person name="Mishra G.P."/>
            <person name="Madduluri M."/>
            <person name="Adhikary S.P."/>
            <person name="Tripathy S."/>
        </authorList>
    </citation>
    <scope>NUCLEOTIDE SEQUENCE [LARGE SCALE GENOMIC DNA]</scope>
    <source>
        <strain evidence="2 3">VB511283</strain>
    </source>
</reference>
<dbReference type="OrthoDB" id="417276at2"/>
<dbReference type="RefSeq" id="WP_039717081.1">
    <property type="nucleotide sequence ID" value="NZ_JTJC03000004.1"/>
</dbReference>
<gene>
    <name evidence="2" type="ORF">QH73_0016575</name>
</gene>
<name>A0A9X5I5P3_9CYAN</name>
<keyword evidence="1" id="KW-0175">Coiled coil</keyword>
<protein>
    <submittedName>
        <fullName evidence="2">HetZ-related protein 2</fullName>
    </submittedName>
</protein>